<dbReference type="InterPro" id="IPR035906">
    <property type="entry name" value="MetI-like_sf"/>
</dbReference>
<keyword evidence="2 7" id="KW-0813">Transport</keyword>
<evidence type="ECO:0000256" key="7">
    <source>
        <dbReference type="RuleBase" id="RU363032"/>
    </source>
</evidence>
<dbReference type="CDD" id="cd06261">
    <property type="entry name" value="TM_PBP2"/>
    <property type="match status" value="1"/>
</dbReference>
<evidence type="ECO:0000313" key="10">
    <source>
        <dbReference type="Proteomes" id="UP000293846"/>
    </source>
</evidence>
<name>A0A4R1B0L8_9BACI</name>
<dbReference type="SUPFAM" id="SSF161098">
    <property type="entry name" value="MetI-like"/>
    <property type="match status" value="1"/>
</dbReference>
<feature type="transmembrane region" description="Helical" evidence="7">
    <location>
        <begin position="292"/>
        <end position="318"/>
    </location>
</feature>
<keyword evidence="4 7" id="KW-0812">Transmembrane</keyword>
<dbReference type="Gene3D" id="1.10.3720.10">
    <property type="entry name" value="MetI-like"/>
    <property type="match status" value="1"/>
</dbReference>
<evidence type="ECO:0000256" key="4">
    <source>
        <dbReference type="ARBA" id="ARBA00022692"/>
    </source>
</evidence>
<feature type="transmembrane region" description="Helical" evidence="7">
    <location>
        <begin position="12"/>
        <end position="30"/>
    </location>
</feature>
<evidence type="ECO:0000256" key="5">
    <source>
        <dbReference type="ARBA" id="ARBA00022989"/>
    </source>
</evidence>
<dbReference type="EMBL" id="SJTH01000007">
    <property type="protein sequence ID" value="TCJ04689.1"/>
    <property type="molecule type" value="Genomic_DNA"/>
</dbReference>
<dbReference type="GO" id="GO:0055085">
    <property type="term" value="P:transmembrane transport"/>
    <property type="evidence" value="ECO:0007669"/>
    <property type="project" value="InterPro"/>
</dbReference>
<keyword evidence="5 7" id="KW-1133">Transmembrane helix</keyword>
<dbReference type="PANTHER" id="PTHR43163:SF6">
    <property type="entry name" value="DIPEPTIDE TRANSPORT SYSTEM PERMEASE PROTEIN DPPB-RELATED"/>
    <property type="match status" value="1"/>
</dbReference>
<accession>A0A4R1B0L8</accession>
<dbReference type="Pfam" id="PF00528">
    <property type="entry name" value="BPD_transp_1"/>
    <property type="match status" value="1"/>
</dbReference>
<dbReference type="RefSeq" id="WP_131236574.1">
    <property type="nucleotide sequence ID" value="NZ_JARMQE010000007.1"/>
</dbReference>
<feature type="transmembrane region" description="Helical" evidence="7">
    <location>
        <begin position="140"/>
        <end position="168"/>
    </location>
</feature>
<dbReference type="OrthoDB" id="9773683at2"/>
<reference evidence="9 10" key="1">
    <citation type="submission" date="2019-03" db="EMBL/GenBank/DDBJ databases">
        <authorList>
            <person name="Jensen L."/>
            <person name="Storgaard J."/>
            <person name="Sulaj E."/>
            <person name="Schramm A."/>
            <person name="Marshall I.P.G."/>
        </authorList>
    </citation>
    <scope>NUCLEOTIDE SEQUENCE [LARGE SCALE GENOMIC DNA]</scope>
    <source>
        <strain evidence="9 10">2017H2G3</strain>
    </source>
</reference>
<dbReference type="InterPro" id="IPR000515">
    <property type="entry name" value="MetI-like"/>
</dbReference>
<evidence type="ECO:0000256" key="2">
    <source>
        <dbReference type="ARBA" id="ARBA00022448"/>
    </source>
</evidence>
<evidence type="ECO:0000259" key="8">
    <source>
        <dbReference type="PROSITE" id="PS50928"/>
    </source>
</evidence>
<evidence type="ECO:0000256" key="6">
    <source>
        <dbReference type="ARBA" id="ARBA00023136"/>
    </source>
</evidence>
<dbReference type="Proteomes" id="UP000293846">
    <property type="component" value="Unassembled WGS sequence"/>
</dbReference>
<dbReference type="PANTHER" id="PTHR43163">
    <property type="entry name" value="DIPEPTIDE TRANSPORT SYSTEM PERMEASE PROTEIN DPPB-RELATED"/>
    <property type="match status" value="1"/>
</dbReference>
<dbReference type="Pfam" id="PF19300">
    <property type="entry name" value="BPD_transp_1_N"/>
    <property type="match status" value="1"/>
</dbReference>
<protein>
    <submittedName>
        <fullName evidence="9">ABC transporter permease</fullName>
    </submittedName>
</protein>
<dbReference type="GO" id="GO:0005886">
    <property type="term" value="C:plasma membrane"/>
    <property type="evidence" value="ECO:0007669"/>
    <property type="project" value="UniProtKB-SubCell"/>
</dbReference>
<evidence type="ECO:0000256" key="1">
    <source>
        <dbReference type="ARBA" id="ARBA00004651"/>
    </source>
</evidence>
<dbReference type="AlphaFoldDB" id="A0A4R1B0L8"/>
<gene>
    <name evidence="9" type="ORF">E0Y62_07725</name>
</gene>
<dbReference type="InterPro" id="IPR045621">
    <property type="entry name" value="BPD_transp_1_N"/>
</dbReference>
<dbReference type="PROSITE" id="PS50928">
    <property type="entry name" value="ABC_TM1"/>
    <property type="match status" value="1"/>
</dbReference>
<organism evidence="9 10">
    <name type="scientific">Cytobacillus praedii</name>
    <dbReference type="NCBI Taxonomy" id="1742358"/>
    <lineage>
        <taxon>Bacteria</taxon>
        <taxon>Bacillati</taxon>
        <taxon>Bacillota</taxon>
        <taxon>Bacilli</taxon>
        <taxon>Bacillales</taxon>
        <taxon>Bacillaceae</taxon>
        <taxon>Cytobacillus</taxon>
    </lineage>
</organism>
<evidence type="ECO:0000256" key="3">
    <source>
        <dbReference type="ARBA" id="ARBA00022475"/>
    </source>
</evidence>
<comment type="caution">
    <text evidence="9">The sequence shown here is derived from an EMBL/GenBank/DDBJ whole genome shotgun (WGS) entry which is preliminary data.</text>
</comment>
<feature type="transmembrane region" description="Helical" evidence="7">
    <location>
        <begin position="247"/>
        <end position="268"/>
    </location>
</feature>
<comment type="subcellular location">
    <subcellularLocation>
        <location evidence="1 7">Cell membrane</location>
        <topology evidence="1 7">Multi-pass membrane protein</topology>
    </subcellularLocation>
</comment>
<evidence type="ECO:0000313" key="9">
    <source>
        <dbReference type="EMBL" id="TCJ04689.1"/>
    </source>
</evidence>
<keyword evidence="6 7" id="KW-0472">Membrane</keyword>
<feature type="domain" description="ABC transmembrane type-1" evidence="8">
    <location>
        <begin position="101"/>
        <end position="315"/>
    </location>
</feature>
<feature type="transmembrane region" description="Helical" evidence="7">
    <location>
        <begin position="105"/>
        <end position="128"/>
    </location>
</feature>
<keyword evidence="3" id="KW-1003">Cell membrane</keyword>
<comment type="similarity">
    <text evidence="7">Belongs to the binding-protein-dependent transport system permease family.</text>
</comment>
<sequence>MKQGFLFITKKLLRLIALIIAICILTFSLLEISPIDPIQTYVGGNMMKLSEEKRAEIEAYWGLNDPTPVRFWKWAKAALSGDLGDSLIYKQPVIDIIAEKFKASFALMIVAWILSGLLGFLLALFAGGKPGGWLDKGIKTYCYLLMATPTFWLCLILVLIFSVWLGWFPATLGTPIGVLAEDVSVWDLLHHMILPAITLSVVGIASITLFSRQKLVEIMSTDYMLFAKARGETLKQRITNHGLRNMLLPFITLQFLSFSELFAGSVLVEKVFSYPGLGQATVDAGLKGDVPLLMGIVLFSTIFVYIGNLIADILYVIIDPRMRKGAAL</sequence>
<keyword evidence="10" id="KW-1185">Reference proteome</keyword>
<proteinExistence type="inferred from homology"/>
<feature type="transmembrane region" description="Helical" evidence="7">
    <location>
        <begin position="188"/>
        <end position="210"/>
    </location>
</feature>